<evidence type="ECO:0000313" key="2">
    <source>
        <dbReference type="Proteomes" id="UP001240250"/>
    </source>
</evidence>
<gene>
    <name evidence="1" type="ORF">JO380_001009</name>
</gene>
<comment type="caution">
    <text evidence="1">The sequence shown here is derived from an EMBL/GenBank/DDBJ whole genome shotgun (WGS) entry which is preliminary data.</text>
</comment>
<organism evidence="1 2">
    <name type="scientific">Cellulomonas iranensis</name>
    <dbReference type="NCBI Taxonomy" id="76862"/>
    <lineage>
        <taxon>Bacteria</taxon>
        <taxon>Bacillati</taxon>
        <taxon>Actinomycetota</taxon>
        <taxon>Actinomycetes</taxon>
        <taxon>Micrococcales</taxon>
        <taxon>Cellulomonadaceae</taxon>
        <taxon>Cellulomonas</taxon>
    </lineage>
</organism>
<keyword evidence="2" id="KW-1185">Reference proteome</keyword>
<accession>A0ABU0GHU8</accession>
<sequence length="163" mass="17643">MTTTLVVALAGVPTLVAPPQDSPGVADAVVVLGPPQPWRVAWARELVEQGRAGAVLVSVDDDDRVPLCEDPGSLDVTCARPDPFTTRGEARWVRDEMAAHGWDTVTVVTATPNLLRARLLIGRCVPEGVQVVARRERLGLDRWAARYAWQLGGWAKALWSQGC</sequence>
<dbReference type="RefSeq" id="WP_156442218.1">
    <property type="nucleotide sequence ID" value="NZ_JAUSVM010000001.1"/>
</dbReference>
<evidence type="ECO:0008006" key="3">
    <source>
        <dbReference type="Google" id="ProtNLM"/>
    </source>
</evidence>
<dbReference type="EMBL" id="JAUSVM010000001">
    <property type="protein sequence ID" value="MDQ0424628.1"/>
    <property type="molecule type" value="Genomic_DNA"/>
</dbReference>
<evidence type="ECO:0000313" key="1">
    <source>
        <dbReference type="EMBL" id="MDQ0424628.1"/>
    </source>
</evidence>
<dbReference type="Proteomes" id="UP001240250">
    <property type="component" value="Unassembled WGS sequence"/>
</dbReference>
<protein>
    <recommendedName>
        <fullName evidence="3">DUF218 domain-containing protein</fullName>
    </recommendedName>
</protein>
<proteinExistence type="predicted"/>
<reference evidence="1 2" key="1">
    <citation type="submission" date="2023-07" db="EMBL/GenBank/DDBJ databases">
        <title>Sequencing the genomes of 1000 actinobacteria strains.</title>
        <authorList>
            <person name="Klenk H.-P."/>
        </authorList>
    </citation>
    <scope>NUCLEOTIDE SEQUENCE [LARGE SCALE GENOMIC DNA]</scope>
    <source>
        <strain evidence="1 2">DSM 14785</strain>
    </source>
</reference>
<name>A0ABU0GHU8_9CELL</name>